<dbReference type="InterPro" id="IPR022225">
    <property type="entry name" value="Phage_tail_fibre_N"/>
</dbReference>
<reference evidence="3 4" key="1">
    <citation type="submission" date="2020-03" db="EMBL/GenBank/DDBJ databases">
        <title>Genomic Encyclopedia of Type Strains, Phase IV (KMG-IV): sequencing the most valuable type-strain genomes for metagenomic binning, comparative biology and taxonomic classification.</title>
        <authorList>
            <person name="Goeker M."/>
        </authorList>
    </citation>
    <scope>NUCLEOTIDE SEQUENCE [LARGE SCALE GENOMIC DNA]</scope>
    <source>
        <strain evidence="3 4">DSM 24233</strain>
    </source>
</reference>
<proteinExistence type="predicted"/>
<dbReference type="AlphaFoldDB" id="A0A846QFW6"/>
<dbReference type="PANTHER" id="PTHR35191:SF1">
    <property type="entry name" value="PROPHAGE SIDE TAIL FIBER PROTEIN HOMOLOG STFQ-RELATED"/>
    <property type="match status" value="1"/>
</dbReference>
<dbReference type="InterPro" id="IPR051934">
    <property type="entry name" value="Phage_Tail_Fiber_Structural"/>
</dbReference>
<feature type="domain" description="Phage tail collar" evidence="1">
    <location>
        <begin position="319"/>
        <end position="376"/>
    </location>
</feature>
<accession>A0A846QFW6</accession>
<gene>
    <name evidence="3" type="ORF">GGQ74_000848</name>
</gene>
<dbReference type="EMBL" id="JAATJA010000001">
    <property type="protein sequence ID" value="NJB67208.1"/>
    <property type="molecule type" value="Genomic_DNA"/>
</dbReference>
<name>A0A846QFW6_9BACT</name>
<keyword evidence="4" id="KW-1185">Reference proteome</keyword>
<dbReference type="Proteomes" id="UP000580856">
    <property type="component" value="Unassembled WGS sequence"/>
</dbReference>
<comment type="caution">
    <text evidence="3">The sequence shown here is derived from an EMBL/GenBank/DDBJ whole genome shotgun (WGS) entry which is preliminary data.</text>
</comment>
<sequence>MAKEFFVILTDIGRAKLANAVALGQSITLTHMAVGDGGGESVTPDAVRTALVREVYRAQLNTLETDPDNPNYIVGELVIPSEVGGWTIREAGVIDSDGNLFAVGNLPASYKPKLDEGSAAELRVRLVMEVGSAASVTLKVDPTVVLASREYAERMATTAVTAHNRDSQAHPDIRQTLAKKAEQTDLAAHTGSKSNPHSVTAAQVGAVPKAGGSFDGGVDADTLRARHGLTVSGGYVTWNSYSSSHGEGDVRGYYSPKYGKLDLTARDTQGQTLPLDITLNGHKVWHHGNDGSGSGLDADTLDGHDASDFAWKASEVPVGAIIAVATATAPKHHLKCNGAAVGRTTYANLFAAIGTRFGAGDGSTTFNLPDLRGEFVRGWDDGRGVDAGRALGSAQGDEIKAHDHQQRIAFSGDSTSCARDGGHLPGAFGGTTSMTGGPETRPRNVALMYCIKY</sequence>
<evidence type="ECO:0000313" key="4">
    <source>
        <dbReference type="Proteomes" id="UP000580856"/>
    </source>
</evidence>
<dbReference type="SUPFAM" id="SSF88874">
    <property type="entry name" value="Receptor-binding domain of short tail fibre protein gp12"/>
    <property type="match status" value="1"/>
</dbReference>
<organism evidence="3 4">
    <name type="scientific">Desulfobaculum xiamenense</name>
    <dbReference type="NCBI Taxonomy" id="995050"/>
    <lineage>
        <taxon>Bacteria</taxon>
        <taxon>Pseudomonadati</taxon>
        <taxon>Thermodesulfobacteriota</taxon>
        <taxon>Desulfovibrionia</taxon>
        <taxon>Desulfovibrionales</taxon>
        <taxon>Desulfovibrionaceae</taxon>
        <taxon>Desulfobaculum</taxon>
    </lineage>
</organism>
<dbReference type="PANTHER" id="PTHR35191">
    <property type="entry name" value="PROPHAGE SIDE TAIL FIBER PROTEIN HOMOLOG STFQ-RELATED"/>
    <property type="match status" value="1"/>
</dbReference>
<dbReference type="Pfam" id="PF07484">
    <property type="entry name" value="Collar"/>
    <property type="match status" value="1"/>
</dbReference>
<dbReference type="InterPro" id="IPR037053">
    <property type="entry name" value="Phage_tail_collar_dom_sf"/>
</dbReference>
<feature type="domain" description="Phage tail fibre protein N-terminal" evidence="2">
    <location>
        <begin position="1"/>
        <end position="149"/>
    </location>
</feature>
<evidence type="ECO:0000259" key="2">
    <source>
        <dbReference type="Pfam" id="PF12571"/>
    </source>
</evidence>
<protein>
    <submittedName>
        <fullName evidence="3">Phage-related tail fiber protein</fullName>
    </submittedName>
</protein>
<dbReference type="Gene3D" id="3.90.1340.10">
    <property type="entry name" value="Phage tail collar domain"/>
    <property type="match status" value="1"/>
</dbReference>
<evidence type="ECO:0000313" key="3">
    <source>
        <dbReference type="EMBL" id="NJB67208.1"/>
    </source>
</evidence>
<evidence type="ECO:0000259" key="1">
    <source>
        <dbReference type="Pfam" id="PF07484"/>
    </source>
</evidence>
<dbReference type="Pfam" id="PF12571">
    <property type="entry name" value="Phage_tail_fib"/>
    <property type="match status" value="1"/>
</dbReference>
<dbReference type="RefSeq" id="WP_209280062.1">
    <property type="nucleotide sequence ID" value="NZ_JAATJA010000001.1"/>
</dbReference>
<dbReference type="InterPro" id="IPR011083">
    <property type="entry name" value="Phage_tail_collar_dom"/>
</dbReference>